<dbReference type="InterPro" id="IPR037923">
    <property type="entry name" value="HTH-like"/>
</dbReference>
<dbReference type="AlphaFoldDB" id="A0A5C6S3C9"/>
<evidence type="ECO:0000256" key="2">
    <source>
        <dbReference type="ARBA" id="ARBA00023125"/>
    </source>
</evidence>
<accession>A0A5C6S3C9</accession>
<evidence type="ECO:0000256" key="4">
    <source>
        <dbReference type="ARBA" id="ARBA00023163"/>
    </source>
</evidence>
<feature type="domain" description="HTH araC/xylS-type" evidence="5">
    <location>
        <begin position="184"/>
        <end position="280"/>
    </location>
</feature>
<keyword evidence="3" id="KW-0010">Activator</keyword>
<dbReference type="PANTHER" id="PTHR47894:SF4">
    <property type="entry name" value="HTH-TYPE TRANSCRIPTIONAL REGULATOR GADX"/>
    <property type="match status" value="1"/>
</dbReference>
<dbReference type="GO" id="GO:0003700">
    <property type="term" value="F:DNA-binding transcription factor activity"/>
    <property type="evidence" value="ECO:0007669"/>
    <property type="project" value="InterPro"/>
</dbReference>
<dbReference type="InterPro" id="IPR009057">
    <property type="entry name" value="Homeodomain-like_sf"/>
</dbReference>
<evidence type="ECO:0000313" key="7">
    <source>
        <dbReference type="Proteomes" id="UP000321562"/>
    </source>
</evidence>
<dbReference type="InterPro" id="IPR020449">
    <property type="entry name" value="Tscrpt_reg_AraC-type_HTH"/>
</dbReference>
<dbReference type="OrthoDB" id="7565195at2"/>
<dbReference type="PROSITE" id="PS01124">
    <property type="entry name" value="HTH_ARAC_FAMILY_2"/>
    <property type="match status" value="1"/>
</dbReference>
<dbReference type="RefSeq" id="WP_147097442.1">
    <property type="nucleotide sequence ID" value="NZ_JBHUFH010000002.1"/>
</dbReference>
<dbReference type="SUPFAM" id="SSF46689">
    <property type="entry name" value="Homeodomain-like"/>
    <property type="match status" value="1"/>
</dbReference>
<dbReference type="Pfam" id="PF12833">
    <property type="entry name" value="HTH_18"/>
    <property type="match status" value="1"/>
</dbReference>
<keyword evidence="4" id="KW-0804">Transcription</keyword>
<protein>
    <submittedName>
        <fullName evidence="6">Helix-turn-helix transcriptional regulator</fullName>
    </submittedName>
</protein>
<evidence type="ECO:0000259" key="5">
    <source>
        <dbReference type="PROSITE" id="PS01124"/>
    </source>
</evidence>
<dbReference type="InterPro" id="IPR018060">
    <property type="entry name" value="HTH_AraC"/>
</dbReference>
<dbReference type="InterPro" id="IPR018062">
    <property type="entry name" value="HTH_AraC-typ_CS"/>
</dbReference>
<sequence>MNMLAPDLRKLLLQRLRPFFAPADRQGEYPHGCQMFSYCALDRERLKSVTPSDPVIGIVLRGAKEVWHAGRTQMLTAGTVFVFPGGVSLDIVNIPDDRTGIYESLLLPVPQLPPQIRPRALPRRIPDFAVALTPALIESLGHAATAIATTEHCDALAQLRLTELLLLLDCDPAGQMLAASDLVARARWQLAARPSHDWTVAEMADQLAIGASTLRRRLTAAGRPFRQLLAEVRMDAAEAALRTGASVTEAADAAGYASRSQFTRAYREAYGATPGAYRGQAVG</sequence>
<dbReference type="InterPro" id="IPR003313">
    <property type="entry name" value="AraC-bd"/>
</dbReference>
<dbReference type="EMBL" id="VOPL01000003">
    <property type="protein sequence ID" value="TXB68976.1"/>
    <property type="molecule type" value="Genomic_DNA"/>
</dbReference>
<dbReference type="Proteomes" id="UP000321562">
    <property type="component" value="Unassembled WGS sequence"/>
</dbReference>
<evidence type="ECO:0000313" key="6">
    <source>
        <dbReference type="EMBL" id="TXB68976.1"/>
    </source>
</evidence>
<name>A0A5C6S3C9_9RHOB</name>
<organism evidence="6 7">
    <name type="scientific">Paracoccus aurantiacus</name>
    <dbReference type="NCBI Taxonomy" id="2599412"/>
    <lineage>
        <taxon>Bacteria</taxon>
        <taxon>Pseudomonadati</taxon>
        <taxon>Pseudomonadota</taxon>
        <taxon>Alphaproteobacteria</taxon>
        <taxon>Rhodobacterales</taxon>
        <taxon>Paracoccaceae</taxon>
        <taxon>Paracoccus</taxon>
    </lineage>
</organism>
<dbReference type="PRINTS" id="PR00032">
    <property type="entry name" value="HTHARAC"/>
</dbReference>
<dbReference type="PROSITE" id="PS00041">
    <property type="entry name" value="HTH_ARAC_FAMILY_1"/>
    <property type="match status" value="1"/>
</dbReference>
<keyword evidence="7" id="KW-1185">Reference proteome</keyword>
<dbReference type="Gene3D" id="1.10.10.60">
    <property type="entry name" value="Homeodomain-like"/>
    <property type="match status" value="1"/>
</dbReference>
<gene>
    <name evidence="6" type="ORF">FQV27_08295</name>
</gene>
<keyword evidence="2" id="KW-0238">DNA-binding</keyword>
<dbReference type="PANTHER" id="PTHR47894">
    <property type="entry name" value="HTH-TYPE TRANSCRIPTIONAL REGULATOR GADX"/>
    <property type="match status" value="1"/>
</dbReference>
<dbReference type="SMART" id="SM00342">
    <property type="entry name" value="HTH_ARAC"/>
    <property type="match status" value="1"/>
</dbReference>
<dbReference type="GO" id="GO:0000976">
    <property type="term" value="F:transcription cis-regulatory region binding"/>
    <property type="evidence" value="ECO:0007669"/>
    <property type="project" value="TreeGrafter"/>
</dbReference>
<evidence type="ECO:0000256" key="3">
    <source>
        <dbReference type="ARBA" id="ARBA00023159"/>
    </source>
</evidence>
<evidence type="ECO:0000256" key="1">
    <source>
        <dbReference type="ARBA" id="ARBA00023015"/>
    </source>
</evidence>
<reference evidence="6 7" key="1">
    <citation type="submission" date="2019-08" db="EMBL/GenBank/DDBJ databases">
        <authorList>
            <person name="Ye J."/>
        </authorList>
    </citation>
    <scope>NUCLEOTIDE SEQUENCE [LARGE SCALE GENOMIC DNA]</scope>
    <source>
        <strain evidence="6 7">TK008</strain>
    </source>
</reference>
<comment type="caution">
    <text evidence="6">The sequence shown here is derived from an EMBL/GenBank/DDBJ whole genome shotgun (WGS) entry which is preliminary data.</text>
</comment>
<dbReference type="SUPFAM" id="SSF51215">
    <property type="entry name" value="Regulatory protein AraC"/>
    <property type="match status" value="1"/>
</dbReference>
<keyword evidence="1" id="KW-0805">Transcription regulation</keyword>
<dbReference type="Pfam" id="PF02311">
    <property type="entry name" value="AraC_binding"/>
    <property type="match status" value="1"/>
</dbReference>
<proteinExistence type="predicted"/>
<dbReference type="GO" id="GO:0005829">
    <property type="term" value="C:cytosol"/>
    <property type="evidence" value="ECO:0007669"/>
    <property type="project" value="TreeGrafter"/>
</dbReference>